<evidence type="ECO:0000313" key="1">
    <source>
        <dbReference type="EMBL" id="RGR72706.1"/>
    </source>
</evidence>
<name>A0A412FX25_9FIRM</name>
<evidence type="ECO:0008006" key="3">
    <source>
        <dbReference type="Google" id="ProtNLM"/>
    </source>
</evidence>
<evidence type="ECO:0000313" key="2">
    <source>
        <dbReference type="Proteomes" id="UP000284178"/>
    </source>
</evidence>
<dbReference type="AlphaFoldDB" id="A0A412FX25"/>
<reference evidence="1 2" key="1">
    <citation type="submission" date="2018-08" db="EMBL/GenBank/DDBJ databases">
        <title>A genome reference for cultivated species of the human gut microbiota.</title>
        <authorList>
            <person name="Zou Y."/>
            <person name="Xue W."/>
            <person name="Luo G."/>
        </authorList>
    </citation>
    <scope>NUCLEOTIDE SEQUENCE [LARGE SCALE GENOMIC DNA]</scope>
    <source>
        <strain evidence="1 2">AF24-29</strain>
    </source>
</reference>
<sequence>MIKEGSLYPVYVSSFPPWLRPWTAIPAMQRLKEIGMNCGLEYTRYPIYRHLTKPYSRYEHSVGTALIVWHFTQDQAQTIAALLHDLSTPVFAHVIDFLNEDHLTQESTEGPTRLLIEQSPELRQLLKESGLSVGQVCDYHQYPIADNDSPQLSADRLEYTLGNALAFQAYPLDRLRAIYADLIVAHDEHGQPELVFRSFDRAREFARLALINSWIYVADEDRYAMQRLADLIRSALHRRVLTLEDLMTSEPQVIAKLKQEAPSAQAWDAYCQLHQLRRAAAPGVEDGWLQVKAKRRWIDPLVLNQGRLSKLDPFYEAEIERFLNQDQTIWLNEILNK</sequence>
<comment type="caution">
    <text evidence="1">The sequence shown here is derived from an EMBL/GenBank/DDBJ whole genome shotgun (WGS) entry which is preliminary data.</text>
</comment>
<dbReference type="Gene3D" id="1.10.3210.10">
    <property type="entry name" value="Hypothetical protein af1432"/>
    <property type="match status" value="1"/>
</dbReference>
<keyword evidence="2" id="KW-1185">Reference proteome</keyword>
<dbReference type="SUPFAM" id="SSF109604">
    <property type="entry name" value="HD-domain/PDEase-like"/>
    <property type="match status" value="1"/>
</dbReference>
<dbReference type="Proteomes" id="UP000284178">
    <property type="component" value="Unassembled WGS sequence"/>
</dbReference>
<accession>A0A412FX25</accession>
<organism evidence="1 2">
    <name type="scientific">Holdemania filiformis</name>
    <dbReference type="NCBI Taxonomy" id="61171"/>
    <lineage>
        <taxon>Bacteria</taxon>
        <taxon>Bacillati</taxon>
        <taxon>Bacillota</taxon>
        <taxon>Erysipelotrichia</taxon>
        <taxon>Erysipelotrichales</taxon>
        <taxon>Erysipelotrichaceae</taxon>
        <taxon>Holdemania</taxon>
    </lineage>
</organism>
<dbReference type="EMBL" id="QRUP01000014">
    <property type="protein sequence ID" value="RGR72706.1"/>
    <property type="molecule type" value="Genomic_DNA"/>
</dbReference>
<protein>
    <recommendedName>
        <fullName evidence="3">HD domain-containing protein</fullName>
    </recommendedName>
</protein>
<proteinExistence type="predicted"/>
<dbReference type="GeneID" id="83016039"/>
<dbReference type="InterPro" id="IPR003607">
    <property type="entry name" value="HD/PDEase_dom"/>
</dbReference>
<gene>
    <name evidence="1" type="ORF">DWY25_11615</name>
</gene>
<dbReference type="RefSeq" id="WP_117895382.1">
    <property type="nucleotide sequence ID" value="NZ_CABJCV010000014.1"/>
</dbReference>
<dbReference type="CDD" id="cd00077">
    <property type="entry name" value="HDc"/>
    <property type="match status" value="1"/>
</dbReference>